<evidence type="ECO:0000313" key="3">
    <source>
        <dbReference type="Proteomes" id="UP001642720"/>
    </source>
</evidence>
<sequence>MTTTTTTTHLFDLSIRSFARLYAFDSRRPNNIFSLPQSPSLVQRATATLLLSSFPKQEQHHDAHACIRPLLTARHFFSAVLDAYTLSVGGKGRSFHDRIAAQDLRASPIIYYMPEVVRHIAALDAHELLTTQFSTFSPKTSLAFSCYLGKGFDIVMMDAPPIVYPGEGDCHVEFMDIDDAGPPFAGPAAAAAAAAAAADSGRRRPRGTPRPQNQYPETNRGSESSSKRTAGPKGTKRWPSGQSRGKQSRDARKKRRRKHG</sequence>
<keyword evidence="3" id="KW-1185">Reference proteome</keyword>
<organism evidence="2 3">
    <name type="scientific">Trichoderma ghanense</name>
    <dbReference type="NCBI Taxonomy" id="65468"/>
    <lineage>
        <taxon>Eukaryota</taxon>
        <taxon>Fungi</taxon>
        <taxon>Dikarya</taxon>
        <taxon>Ascomycota</taxon>
        <taxon>Pezizomycotina</taxon>
        <taxon>Sordariomycetes</taxon>
        <taxon>Hypocreomycetidae</taxon>
        <taxon>Hypocreales</taxon>
        <taxon>Hypocreaceae</taxon>
        <taxon>Trichoderma</taxon>
    </lineage>
</organism>
<evidence type="ECO:0000313" key="2">
    <source>
        <dbReference type="EMBL" id="TFB04900.1"/>
    </source>
</evidence>
<dbReference type="GeneID" id="300574350"/>
<dbReference type="Proteomes" id="UP001642720">
    <property type="component" value="Unassembled WGS sequence"/>
</dbReference>
<feature type="compositionally biased region" description="Polar residues" evidence="1">
    <location>
        <begin position="212"/>
        <end position="228"/>
    </location>
</feature>
<dbReference type="RefSeq" id="XP_073561101.1">
    <property type="nucleotide sequence ID" value="XM_073699900.1"/>
</dbReference>
<evidence type="ECO:0000256" key="1">
    <source>
        <dbReference type="SAM" id="MobiDB-lite"/>
    </source>
</evidence>
<feature type="region of interest" description="Disordered" evidence="1">
    <location>
        <begin position="195"/>
        <end position="260"/>
    </location>
</feature>
<feature type="compositionally biased region" description="Basic residues" evidence="1">
    <location>
        <begin position="251"/>
        <end position="260"/>
    </location>
</feature>
<dbReference type="EMBL" id="PPTA01000003">
    <property type="protein sequence ID" value="TFB04900.1"/>
    <property type="molecule type" value="Genomic_DNA"/>
</dbReference>
<proteinExistence type="predicted"/>
<reference evidence="2 3" key="1">
    <citation type="submission" date="2018-01" db="EMBL/GenBank/DDBJ databases">
        <title>Genome characterization of the sugarcane-associated fungus Trichoderma ghanense CCMA-1212 and their application in lignocelulose bioconversion.</title>
        <authorList>
            <person name="Steindorff A.S."/>
            <person name="Mendes T.D."/>
            <person name="Vilela E.S.D."/>
            <person name="Rodrigues D.S."/>
            <person name="Formighieri E.F."/>
            <person name="Melo I.S."/>
            <person name="Favaro L.C.L."/>
        </authorList>
    </citation>
    <scope>NUCLEOTIDE SEQUENCE [LARGE SCALE GENOMIC DNA]</scope>
    <source>
        <strain evidence="2 3">CCMA-1212</strain>
    </source>
</reference>
<protein>
    <submittedName>
        <fullName evidence="2">Uncharacterized protein</fullName>
    </submittedName>
</protein>
<comment type="caution">
    <text evidence="2">The sequence shown here is derived from an EMBL/GenBank/DDBJ whole genome shotgun (WGS) entry which is preliminary data.</text>
</comment>
<gene>
    <name evidence="2" type="ORF">CCMA1212_002518</name>
</gene>
<name>A0ABY2HC32_9HYPO</name>
<accession>A0ABY2HC32</accession>